<feature type="signal peptide" evidence="10">
    <location>
        <begin position="1"/>
        <end position="24"/>
    </location>
</feature>
<evidence type="ECO:0000256" key="8">
    <source>
        <dbReference type="ARBA" id="ARBA00023295"/>
    </source>
</evidence>
<proteinExistence type="inferred from homology"/>
<dbReference type="InParanoid" id="A0A5J5EUF5"/>
<keyword evidence="7" id="KW-0119">Carbohydrate metabolism</keyword>
<keyword evidence="4" id="KW-0964">Secreted</keyword>
<comment type="function">
    <text evidence="10">Chitosanase catalyzing the endo-type cleavage of chitosan, the deacylated form of chitin. Chitosanase may be crucial in the degradation of the deacetylated portion of chitin in the fungal cell wall.</text>
</comment>
<evidence type="ECO:0000313" key="12">
    <source>
        <dbReference type="Proteomes" id="UP000326924"/>
    </source>
</evidence>
<dbReference type="OrthoDB" id="4756206at2759"/>
<dbReference type="EMBL" id="VXIS01000113">
    <property type="protein sequence ID" value="KAA8903987.1"/>
    <property type="molecule type" value="Genomic_DNA"/>
</dbReference>
<keyword evidence="9 10" id="KW-0624">Polysaccharide degradation</keyword>
<dbReference type="Proteomes" id="UP000326924">
    <property type="component" value="Unassembled WGS sequence"/>
</dbReference>
<evidence type="ECO:0000256" key="9">
    <source>
        <dbReference type="ARBA" id="ARBA00023326"/>
    </source>
</evidence>
<feature type="chain" id="PRO_5023975987" description="Endo-chitosanase" evidence="10">
    <location>
        <begin position="25"/>
        <end position="280"/>
    </location>
</feature>
<evidence type="ECO:0000256" key="10">
    <source>
        <dbReference type="RuleBase" id="RU361208"/>
    </source>
</evidence>
<dbReference type="GO" id="GO:0005576">
    <property type="term" value="C:extracellular region"/>
    <property type="evidence" value="ECO:0007669"/>
    <property type="project" value="UniProtKB-SubCell"/>
</dbReference>
<dbReference type="InterPro" id="IPR009939">
    <property type="entry name" value="Chitosanase_fungal"/>
</dbReference>
<dbReference type="GO" id="GO:0016977">
    <property type="term" value="F:chitosanase activity"/>
    <property type="evidence" value="ECO:0007669"/>
    <property type="project" value="UniProtKB-EC"/>
</dbReference>
<protein>
    <recommendedName>
        <fullName evidence="10">Endo-chitosanase</fullName>
        <ecNumber evidence="10">3.2.1.132</ecNumber>
    </recommendedName>
</protein>
<evidence type="ECO:0000256" key="6">
    <source>
        <dbReference type="ARBA" id="ARBA00022801"/>
    </source>
</evidence>
<dbReference type="GO" id="GO:0000272">
    <property type="term" value="P:polysaccharide catabolic process"/>
    <property type="evidence" value="ECO:0007669"/>
    <property type="project" value="UniProtKB-KW"/>
</dbReference>
<dbReference type="PANTHER" id="PTHR42061">
    <property type="entry name" value="ENDO-CHITOSANASE"/>
    <property type="match status" value="1"/>
</dbReference>
<name>A0A5J5EUF5_9PEZI</name>
<dbReference type="EC" id="3.2.1.132" evidence="10"/>
<evidence type="ECO:0000256" key="2">
    <source>
        <dbReference type="ARBA" id="ARBA00004613"/>
    </source>
</evidence>
<dbReference type="Pfam" id="PF07335">
    <property type="entry name" value="Glyco_hydro_75"/>
    <property type="match status" value="1"/>
</dbReference>
<evidence type="ECO:0000256" key="4">
    <source>
        <dbReference type="ARBA" id="ARBA00022525"/>
    </source>
</evidence>
<gene>
    <name evidence="11" type="ORF">FN846DRAFT_953307</name>
</gene>
<comment type="subcellular location">
    <subcellularLocation>
        <location evidence="2 10">Secreted</location>
    </subcellularLocation>
</comment>
<evidence type="ECO:0000256" key="1">
    <source>
        <dbReference type="ARBA" id="ARBA00000405"/>
    </source>
</evidence>
<accession>A0A5J5EUF5</accession>
<keyword evidence="6 10" id="KW-0378">Hydrolase</keyword>
<comment type="similarity">
    <text evidence="3 10">Belongs to the glycosyl hydrolase 75 family.</text>
</comment>
<dbReference type="AlphaFoldDB" id="A0A5J5EUF5"/>
<keyword evidence="5 10" id="KW-0732">Signal</keyword>
<keyword evidence="8 10" id="KW-0326">Glycosidase</keyword>
<dbReference type="PANTHER" id="PTHR42061:SF6">
    <property type="entry name" value="ENDO-CHITOSANASE"/>
    <property type="match status" value="1"/>
</dbReference>
<keyword evidence="12" id="KW-1185">Reference proteome</keyword>
<evidence type="ECO:0000313" key="11">
    <source>
        <dbReference type="EMBL" id="KAA8903987.1"/>
    </source>
</evidence>
<organism evidence="11 12">
    <name type="scientific">Sphaerosporella brunnea</name>
    <dbReference type="NCBI Taxonomy" id="1250544"/>
    <lineage>
        <taxon>Eukaryota</taxon>
        <taxon>Fungi</taxon>
        <taxon>Dikarya</taxon>
        <taxon>Ascomycota</taxon>
        <taxon>Pezizomycotina</taxon>
        <taxon>Pezizomycetes</taxon>
        <taxon>Pezizales</taxon>
        <taxon>Pyronemataceae</taxon>
        <taxon>Sphaerosporella</taxon>
    </lineage>
</organism>
<evidence type="ECO:0000256" key="3">
    <source>
        <dbReference type="ARBA" id="ARBA00007799"/>
    </source>
</evidence>
<comment type="caution">
    <text evidence="11">The sequence shown here is derived from an EMBL/GenBank/DDBJ whole genome shotgun (WGS) entry which is preliminary data.</text>
</comment>
<evidence type="ECO:0000256" key="5">
    <source>
        <dbReference type="ARBA" id="ARBA00022729"/>
    </source>
</evidence>
<sequence>MRPLRLLLLPLPLLLVLLLPLTAAYEVPPALAELYANLTSSKSRCASYVSNQNNLDDGHGFSGFGFCLDVPGALYLRGPRAQLGDMDVDCDGSSNCEGKSKDYQSGTAFDDVLAGQNYGIASLDAEVHPYVVLGTCSADVAKVVKPLSVVAVVCNRKLHYAVWGDTNGCDDDNFTGEASLALARLCFPDEGVSGDNGHTPHDVLYLAFTDEAAVPGPTGAKWKAANASEFEESLKILGDRMVNETVKRAQEAGVAASMHAELWRTGLMVVFAVLAGDWYL</sequence>
<reference evidence="11 12" key="1">
    <citation type="submission" date="2019-09" db="EMBL/GenBank/DDBJ databases">
        <title>Draft genome of the ectomycorrhizal ascomycete Sphaerosporella brunnea.</title>
        <authorList>
            <consortium name="DOE Joint Genome Institute"/>
            <person name="Benucci G.M."/>
            <person name="Marozzi G."/>
            <person name="Antonielli L."/>
            <person name="Sanchez S."/>
            <person name="Marco P."/>
            <person name="Wang X."/>
            <person name="Falini L.B."/>
            <person name="Barry K."/>
            <person name="Haridas S."/>
            <person name="Lipzen A."/>
            <person name="Labutti K."/>
            <person name="Grigoriev I.V."/>
            <person name="Murat C."/>
            <person name="Martin F."/>
            <person name="Albertini E."/>
            <person name="Donnini D."/>
            <person name="Bonito G."/>
        </authorList>
    </citation>
    <scope>NUCLEOTIDE SEQUENCE [LARGE SCALE GENOMIC DNA]</scope>
    <source>
        <strain evidence="11 12">Sb_GMNB300</strain>
    </source>
</reference>
<comment type="catalytic activity">
    <reaction evidence="1 10">
        <text>Endohydrolysis of beta-(1-&gt;4)-linkages between D-glucosamine residues in a partly acetylated chitosan.</text>
        <dbReference type="EC" id="3.2.1.132"/>
    </reaction>
</comment>
<evidence type="ECO:0000256" key="7">
    <source>
        <dbReference type="ARBA" id="ARBA00023277"/>
    </source>
</evidence>